<dbReference type="STRING" id="1196324.A374_14330"/>
<sequence length="218" mass="23641">MTYAFPIGLIAGVGLYALTYLFSQKLAHLKRALTVFIAGVVALLASLIVIGGFEGMPYGMLGFGLITSAVVLAILGRKALWRKVAFLLIMVVAAGSLFFTHSNVHYWVIEKTDHMGSEDALAYSKQLEINPSIKGYKIFTISEGKKGVMLSLGEQRAGNTIQVKSVKGQGDETVIEVSSTHNKSQEKNPWIMIGVDSLQSNVIVKDVDGTVYEKTSKP</sequence>
<evidence type="ECO:0000313" key="2">
    <source>
        <dbReference type="EMBL" id="EIT84876.1"/>
    </source>
</evidence>
<name>I8IZF0_9BACL</name>
<accession>I8IZF0</accession>
<keyword evidence="1" id="KW-0472">Membrane</keyword>
<dbReference type="InterPro" id="IPR025434">
    <property type="entry name" value="YesK-like"/>
</dbReference>
<dbReference type="OrthoDB" id="2869408at2"/>
<dbReference type="eggNOG" id="ENOG5032UEV">
    <property type="taxonomic scope" value="Bacteria"/>
</dbReference>
<gene>
    <name evidence="2" type="ORF">A374_14330</name>
</gene>
<feature type="transmembrane region" description="Helical" evidence="1">
    <location>
        <begin position="35"/>
        <end position="53"/>
    </location>
</feature>
<keyword evidence="1" id="KW-1133">Transmembrane helix</keyword>
<keyword evidence="1" id="KW-0812">Transmembrane</keyword>
<dbReference type="AlphaFoldDB" id="I8IZF0"/>
<dbReference type="Proteomes" id="UP000004080">
    <property type="component" value="Unassembled WGS sequence"/>
</dbReference>
<keyword evidence="3" id="KW-1185">Reference proteome</keyword>
<feature type="transmembrane region" description="Helical" evidence="1">
    <location>
        <begin position="6"/>
        <end position="23"/>
    </location>
</feature>
<dbReference type="Pfam" id="PF14150">
    <property type="entry name" value="YesK"/>
    <property type="match status" value="1"/>
</dbReference>
<dbReference type="EMBL" id="AKKV01000030">
    <property type="protein sequence ID" value="EIT84876.1"/>
    <property type="molecule type" value="Genomic_DNA"/>
</dbReference>
<evidence type="ECO:0000256" key="1">
    <source>
        <dbReference type="SAM" id="Phobius"/>
    </source>
</evidence>
<reference evidence="2 3" key="1">
    <citation type="journal article" date="2012" name="J. Bacteriol.">
        <title>Genome of Bacillus macauensis ZFHKF-1, a Long-Chain-Forming Bacterium.</title>
        <authorList>
            <person name="Cai L."/>
            <person name="Zhang T."/>
        </authorList>
    </citation>
    <scope>NUCLEOTIDE SEQUENCE [LARGE SCALE GENOMIC DNA]</scope>
    <source>
        <strain evidence="2 3">ZFHKF-1</strain>
    </source>
</reference>
<dbReference type="PATRIC" id="fig|1196324.3.peg.2930"/>
<feature type="transmembrane region" description="Helical" evidence="1">
    <location>
        <begin position="59"/>
        <end position="77"/>
    </location>
</feature>
<feature type="transmembrane region" description="Helical" evidence="1">
    <location>
        <begin position="84"/>
        <end position="108"/>
    </location>
</feature>
<dbReference type="RefSeq" id="WP_007202944.1">
    <property type="nucleotide sequence ID" value="NZ_AKKV01000030.1"/>
</dbReference>
<organism evidence="2 3">
    <name type="scientific">Fictibacillus macauensis ZFHKF-1</name>
    <dbReference type="NCBI Taxonomy" id="1196324"/>
    <lineage>
        <taxon>Bacteria</taxon>
        <taxon>Bacillati</taxon>
        <taxon>Bacillota</taxon>
        <taxon>Bacilli</taxon>
        <taxon>Bacillales</taxon>
        <taxon>Fictibacillaceae</taxon>
        <taxon>Fictibacillus</taxon>
    </lineage>
</organism>
<comment type="caution">
    <text evidence="2">The sequence shown here is derived from an EMBL/GenBank/DDBJ whole genome shotgun (WGS) entry which is preliminary data.</text>
</comment>
<evidence type="ECO:0000313" key="3">
    <source>
        <dbReference type="Proteomes" id="UP000004080"/>
    </source>
</evidence>
<proteinExistence type="predicted"/>
<protein>
    <submittedName>
        <fullName evidence="2">Uncharacterized protein</fullName>
    </submittedName>
</protein>